<dbReference type="EMBL" id="RCSX01000026">
    <property type="protein sequence ID" value="KAF7919991.1"/>
    <property type="molecule type" value="Genomic_DNA"/>
</dbReference>
<evidence type="ECO:0000313" key="1">
    <source>
        <dbReference type="EMBL" id="KAF7919991.1"/>
    </source>
</evidence>
<name>A0ABQ7ICH0_9HELO</name>
<keyword evidence="2" id="KW-1185">Reference proteome</keyword>
<dbReference type="RefSeq" id="XP_038806912.1">
    <property type="nucleotide sequence ID" value="XM_038956846.1"/>
</dbReference>
<proteinExistence type="predicted"/>
<evidence type="ECO:0000313" key="2">
    <source>
        <dbReference type="Proteomes" id="UP000783213"/>
    </source>
</evidence>
<reference evidence="1 2" key="1">
    <citation type="journal article" date="2020" name="Genome Biol. Evol.">
        <title>Comparative genomics of Sclerotiniaceae.</title>
        <authorList>
            <person name="Valero Jimenez C.A."/>
            <person name="Steentjes M."/>
            <person name="Scholten O.E."/>
            <person name="Van Kan J.A.L."/>
        </authorList>
    </citation>
    <scope>NUCLEOTIDE SEQUENCE [LARGE SCALE GENOMIC DNA]</scope>
    <source>
        <strain evidence="1 2">B1</strain>
    </source>
</reference>
<dbReference type="Proteomes" id="UP000783213">
    <property type="component" value="Unassembled WGS sequence"/>
</dbReference>
<gene>
    <name evidence="1" type="ORF">EAE98_009225</name>
</gene>
<protein>
    <submittedName>
        <fullName evidence="1">Uncharacterized protein</fullName>
    </submittedName>
</protein>
<sequence>MFVAQGLRSGYSCYLLRYSSFMIESPQGGFRRTCGFNHGVDGQKTIGEGPKPVLGHVMGLSGVLDATEKVGREQLGGLLEGKVLALGEWVGISGKLE</sequence>
<organism evidence="1 2">
    <name type="scientific">Botrytis deweyae</name>
    <dbReference type="NCBI Taxonomy" id="2478750"/>
    <lineage>
        <taxon>Eukaryota</taxon>
        <taxon>Fungi</taxon>
        <taxon>Dikarya</taxon>
        <taxon>Ascomycota</taxon>
        <taxon>Pezizomycotina</taxon>
        <taxon>Leotiomycetes</taxon>
        <taxon>Helotiales</taxon>
        <taxon>Sclerotiniaceae</taxon>
        <taxon>Botrytis</taxon>
    </lineage>
</organism>
<dbReference type="GeneID" id="62235996"/>
<accession>A0ABQ7ICH0</accession>
<comment type="caution">
    <text evidence="1">The sequence shown here is derived from an EMBL/GenBank/DDBJ whole genome shotgun (WGS) entry which is preliminary data.</text>
</comment>